<organism evidence="2 3">
    <name type="scientific">Spinacia oleracea</name>
    <name type="common">Spinach</name>
    <dbReference type="NCBI Taxonomy" id="3562"/>
    <lineage>
        <taxon>Eukaryota</taxon>
        <taxon>Viridiplantae</taxon>
        <taxon>Streptophyta</taxon>
        <taxon>Embryophyta</taxon>
        <taxon>Tracheophyta</taxon>
        <taxon>Spermatophyta</taxon>
        <taxon>Magnoliopsida</taxon>
        <taxon>eudicotyledons</taxon>
        <taxon>Gunneridae</taxon>
        <taxon>Pentapetalae</taxon>
        <taxon>Caryophyllales</taxon>
        <taxon>Chenopodiaceae</taxon>
        <taxon>Chenopodioideae</taxon>
        <taxon>Anserineae</taxon>
        <taxon>Spinacia</taxon>
    </lineage>
</organism>
<evidence type="ECO:0000313" key="2">
    <source>
        <dbReference type="Proteomes" id="UP000813463"/>
    </source>
</evidence>
<protein>
    <submittedName>
        <fullName evidence="3">Uncharacterized protein</fullName>
    </submittedName>
</protein>
<sequence>MREALYLKIQGLRENNNWKPKRKETNKVNTEEDGPSTQGLDGPSTVGSHSVGKLKVTRKYKNPSNEVSSIAQQLPLSPVVPDDDILVSHNNMGWDQGQHRS</sequence>
<reference evidence="2" key="1">
    <citation type="journal article" date="2021" name="Nat. Commun.">
        <title>Genomic analyses provide insights into spinach domestication and the genetic basis of agronomic traits.</title>
        <authorList>
            <person name="Cai X."/>
            <person name="Sun X."/>
            <person name="Xu C."/>
            <person name="Sun H."/>
            <person name="Wang X."/>
            <person name="Ge C."/>
            <person name="Zhang Z."/>
            <person name="Wang Q."/>
            <person name="Fei Z."/>
            <person name="Jiao C."/>
            <person name="Wang Q."/>
        </authorList>
    </citation>
    <scope>NUCLEOTIDE SEQUENCE [LARGE SCALE GENOMIC DNA]</scope>
    <source>
        <strain evidence="2">cv. Varoflay</strain>
    </source>
</reference>
<feature type="region of interest" description="Disordered" evidence="1">
    <location>
        <begin position="81"/>
        <end position="101"/>
    </location>
</feature>
<reference evidence="3" key="2">
    <citation type="submission" date="2025-08" db="UniProtKB">
        <authorList>
            <consortium name="RefSeq"/>
        </authorList>
    </citation>
    <scope>IDENTIFICATION</scope>
    <source>
        <tissue evidence="3">Leaf</tissue>
    </source>
</reference>
<evidence type="ECO:0000256" key="1">
    <source>
        <dbReference type="SAM" id="MobiDB-lite"/>
    </source>
</evidence>
<keyword evidence="2" id="KW-1185">Reference proteome</keyword>
<accession>A0ABM3R6Y2</accession>
<feature type="region of interest" description="Disordered" evidence="1">
    <location>
        <begin position="11"/>
        <end position="54"/>
    </location>
</feature>
<evidence type="ECO:0000313" key="3">
    <source>
        <dbReference type="RefSeq" id="XP_056691366.1"/>
    </source>
</evidence>
<dbReference type="RefSeq" id="XP_056691366.1">
    <property type="nucleotide sequence ID" value="XM_056835388.1"/>
</dbReference>
<dbReference type="GeneID" id="130466798"/>
<proteinExistence type="predicted"/>
<name>A0ABM3R6Y2_SPIOL</name>
<gene>
    <name evidence="3" type="primary">LOC130466798</name>
</gene>
<dbReference type="Proteomes" id="UP000813463">
    <property type="component" value="Chromosome 2"/>
</dbReference>